<dbReference type="AlphaFoldDB" id="A0AAD9EE53"/>
<sequence length="271" mass="29529">MLPCTPANGPKQTVHLLRLHLAWSTSCNHFDVISALLRSDCRLCEPPRMLSLAFAGKADGQGTASQLPDQRSQPAKAEVEDVLLELVTLTSSQSGISGSEADRGIRLLLMSALLLLVSMEPVQGSVSQNMTCLHVARLIRESPILDWPDGQPNNMPEPHRDGRSLSLNQVFHGCPFMSCTIQPIRSRDHFLSTSVHKAAECSEKSGGAPKGRCQVCKSSPDRIPVARDPDRLIAKSPRKLPKKLREQSCEFPALIGRAEGNGGIDENNRLS</sequence>
<evidence type="ECO:0000313" key="1">
    <source>
        <dbReference type="EMBL" id="KAK1844382.1"/>
    </source>
</evidence>
<evidence type="ECO:0000313" key="2">
    <source>
        <dbReference type="Proteomes" id="UP001243330"/>
    </source>
</evidence>
<dbReference type="Proteomes" id="UP001243330">
    <property type="component" value="Unassembled WGS sequence"/>
</dbReference>
<proteinExistence type="predicted"/>
<dbReference type="EMBL" id="JAQOWY010000313">
    <property type="protein sequence ID" value="KAK1844382.1"/>
    <property type="molecule type" value="Genomic_DNA"/>
</dbReference>
<organism evidence="1 2">
    <name type="scientific">Colletotrichum chrysophilum</name>
    <dbReference type="NCBI Taxonomy" id="1836956"/>
    <lineage>
        <taxon>Eukaryota</taxon>
        <taxon>Fungi</taxon>
        <taxon>Dikarya</taxon>
        <taxon>Ascomycota</taxon>
        <taxon>Pezizomycotina</taxon>
        <taxon>Sordariomycetes</taxon>
        <taxon>Hypocreomycetidae</taxon>
        <taxon>Glomerellales</taxon>
        <taxon>Glomerellaceae</taxon>
        <taxon>Colletotrichum</taxon>
        <taxon>Colletotrichum gloeosporioides species complex</taxon>
    </lineage>
</organism>
<keyword evidence="2" id="KW-1185">Reference proteome</keyword>
<name>A0AAD9EE53_9PEZI</name>
<comment type="caution">
    <text evidence="1">The sequence shown here is derived from an EMBL/GenBank/DDBJ whole genome shotgun (WGS) entry which is preliminary data.</text>
</comment>
<accession>A0AAD9EE53</accession>
<reference evidence="1" key="1">
    <citation type="submission" date="2023-01" db="EMBL/GenBank/DDBJ databases">
        <title>Colletotrichum chrysophilum M932 genome sequence.</title>
        <authorList>
            <person name="Baroncelli R."/>
        </authorList>
    </citation>
    <scope>NUCLEOTIDE SEQUENCE</scope>
    <source>
        <strain evidence="1">M932</strain>
    </source>
</reference>
<protein>
    <submittedName>
        <fullName evidence="1">Uncharacterized protein</fullName>
    </submittedName>
</protein>
<gene>
    <name evidence="1" type="ORF">CCHR01_12962</name>
</gene>